<organism evidence="1 3">
    <name type="scientific">Lactobacillus crispatus</name>
    <dbReference type="NCBI Taxonomy" id="47770"/>
    <lineage>
        <taxon>Bacteria</taxon>
        <taxon>Bacillati</taxon>
        <taxon>Bacillota</taxon>
        <taxon>Bacilli</taxon>
        <taxon>Lactobacillales</taxon>
        <taxon>Lactobacillaceae</taxon>
        <taxon>Lactobacillus</taxon>
    </lineage>
</organism>
<dbReference type="Proteomes" id="UP000322051">
    <property type="component" value="Unassembled WGS sequence"/>
</dbReference>
<dbReference type="EMBL" id="VUAO01000020">
    <property type="protein sequence ID" value="KAA8797192.1"/>
    <property type="molecule type" value="Genomic_DNA"/>
</dbReference>
<evidence type="ECO:0000313" key="1">
    <source>
        <dbReference type="EMBL" id="KAA8797192.1"/>
    </source>
</evidence>
<dbReference type="RefSeq" id="WP_065989214.1">
    <property type="nucleotide sequence ID" value="NZ_CP047143.1"/>
</dbReference>
<dbReference type="AlphaFoldDB" id="A0AAN6AG97"/>
<dbReference type="Proteomes" id="UP000464915">
    <property type="component" value="Plasmid unnamed"/>
</dbReference>
<dbReference type="EMBL" id="CP047143">
    <property type="protein sequence ID" value="QHQ69091.1"/>
    <property type="molecule type" value="Genomic_DNA"/>
</dbReference>
<keyword evidence="2" id="KW-0614">Plasmid</keyword>
<proteinExistence type="predicted"/>
<evidence type="ECO:0000313" key="2">
    <source>
        <dbReference type="EMBL" id="QHQ69091.1"/>
    </source>
</evidence>
<reference evidence="2 4" key="2">
    <citation type="submission" date="2019-12" db="EMBL/GenBank/DDBJ databases">
        <title>Complete Genome Sequences of Lactobacillus strains, C25 and P38, Isolated from Chicken Cecum.</title>
        <authorList>
            <person name="Hassan H.M."/>
            <person name="Mendoza M."/>
            <person name="Rezvani M."/>
            <person name="Koci M.D."/>
            <person name="Dickey A.N."/>
            <person name="Scholl E.H."/>
        </authorList>
    </citation>
    <scope>NUCLEOTIDE SEQUENCE [LARGE SCALE GENOMIC DNA]</scope>
    <source>
        <strain evidence="2 4">C25</strain>
        <plasmid evidence="2 4">unnamed</plasmid>
    </source>
</reference>
<protein>
    <submittedName>
        <fullName evidence="1">Uncharacterized protein</fullName>
    </submittedName>
</protein>
<gene>
    <name evidence="1" type="ORF">F1C02_07995</name>
    <name evidence="2" type="ORF">GSR61_10920</name>
</gene>
<evidence type="ECO:0000313" key="4">
    <source>
        <dbReference type="Proteomes" id="UP000464915"/>
    </source>
</evidence>
<sequence>MLTDLQKAELYLKNKDMTFKHKSEKSGISINTLKKYITLPQRLKKASWINVTRLARLYDNEVEKKKLESFNLKDVVKFMDWMNENIPEDPYGKELRKIILENREIYLQLIER</sequence>
<geneLocation type="plasmid" evidence="2 4">
    <name>unnamed</name>
</geneLocation>
<reference evidence="1 3" key="1">
    <citation type="submission" date="2019-09" db="EMBL/GenBank/DDBJ databases">
        <title>Comparative analysis of L. crispatus genomes revealed niche specific adaptation to different host and body sites.</title>
        <authorList>
            <person name="Pan M."/>
            <person name="Hidalgo-Cantabrana C."/>
            <person name="Barrangou R."/>
        </authorList>
    </citation>
    <scope>NUCLEOTIDE SEQUENCE [LARGE SCALE GENOMIC DNA]</scope>
    <source>
        <strain evidence="1 3">NCK973</strain>
    </source>
</reference>
<name>A0AAN6AG97_9LACO</name>
<evidence type="ECO:0000313" key="3">
    <source>
        <dbReference type="Proteomes" id="UP000322051"/>
    </source>
</evidence>
<accession>A0AAN6AG97</accession>